<gene>
    <name evidence="1" type="ORF">ERS450000_03495</name>
</gene>
<dbReference type="Proteomes" id="UP000057820">
    <property type="component" value="Plasmid 2"/>
</dbReference>
<dbReference type="KEGG" id="nfr:ERS450000_03495"/>
<proteinExistence type="predicted"/>
<protein>
    <submittedName>
        <fullName evidence="1">Uncharacterized protein</fullName>
    </submittedName>
</protein>
<evidence type="ECO:0000313" key="1">
    <source>
        <dbReference type="EMBL" id="CRY79842.1"/>
    </source>
</evidence>
<evidence type="ECO:0000313" key="2">
    <source>
        <dbReference type="Proteomes" id="UP000057820"/>
    </source>
</evidence>
<accession>A0A0H5NWI7</accession>
<keyword evidence="1" id="KW-0614">Plasmid</keyword>
<dbReference type="AlphaFoldDB" id="A0A0H5NWI7"/>
<organism evidence="1 2">
    <name type="scientific">Nocardia farcinica</name>
    <dbReference type="NCBI Taxonomy" id="37329"/>
    <lineage>
        <taxon>Bacteria</taxon>
        <taxon>Bacillati</taxon>
        <taxon>Actinomycetota</taxon>
        <taxon>Actinomycetes</taxon>
        <taxon>Mycobacteriales</taxon>
        <taxon>Nocardiaceae</taxon>
        <taxon>Nocardia</taxon>
    </lineage>
</organism>
<sequence length="119" mass="14009">MSSGAYGFLNILNAAGVRTVVSRDLDEDYQGSVTAIVQGPDCYWRVDQKKKFGYLTIGYGLNSPVEYLREARWFDNLEELKRFFSEFDHATQWYGRKEQFRRFADEVMSIRHGDEFERD</sequence>
<dbReference type="RefSeq" id="WP_060593560.1">
    <property type="nucleotide sequence ID" value="NZ_CP031418.1"/>
</dbReference>
<name>A0A0H5NWI7_NOCFR</name>
<dbReference type="EMBL" id="LN868939">
    <property type="protein sequence ID" value="CRY79842.1"/>
    <property type="molecule type" value="Genomic_DNA"/>
</dbReference>
<reference evidence="2" key="1">
    <citation type="submission" date="2015-03" db="EMBL/GenBank/DDBJ databases">
        <authorList>
            <consortium name="Pathogen Informatics"/>
        </authorList>
    </citation>
    <scope>NUCLEOTIDE SEQUENCE [LARGE SCALE GENOMIC DNA]</scope>
    <source>
        <strain evidence="2">NCTC11134</strain>
        <plasmid evidence="2">2</plasmid>
    </source>
</reference>
<geneLocation type="plasmid" evidence="1">
    <name>2</name>
</geneLocation>